<evidence type="ECO:0000256" key="1">
    <source>
        <dbReference type="ARBA" id="ARBA00022723"/>
    </source>
</evidence>
<dbReference type="PANTHER" id="PTHR45953:SF1">
    <property type="entry name" value="IDURONATE 2-SULFATASE"/>
    <property type="match status" value="1"/>
</dbReference>
<feature type="domain" description="Sulfatase N-terminal" evidence="3">
    <location>
        <begin position="6"/>
        <end position="379"/>
    </location>
</feature>
<dbReference type="EMBL" id="JACHXJ010000001">
    <property type="protein sequence ID" value="MBB3126534.1"/>
    <property type="molecule type" value="Genomic_DNA"/>
</dbReference>
<sequence length="513" mass="58898">MALTKPNIIFLMTDQQRWDCIGRFNQHIKTPTLDRLADEGIVFSQAVCQAPMCVPSRSSMMFGLYPSQIGVRTNRDGLDDEDGFPILPLPELLRRQGYQTAGFGKTHWNHGRRSHPSARGFEVRAIGLGRDSGHYEENALMMDEDDPEGLSAYYEETRDYGSGEENALGYIGRTSEVPMHRHRDGWVAEQCKKFIEHGLDGSRPLFLYLSFLKPHAGFNVPKEFEDWYRLEDIPDIEQPPWEIEQGTHVEEEALIRGDGGSRYWDRRQMWERMSVMERRRTTLRYWANCSWLDHYFGEVLDGLRSKGLLDNALIVFVSDHGEMLGERQFRFSKYCLFESSVRVPLILSGSWIPAEMRGITDDRPAELIDLVPTLANASGAELNPVLPGLDLLAGKRRTGTFSEFHRTTEDGRFAAPAVMWRKRDWKLILSLPGPLDDADSRLKEIKGELYHLKEDPGEWFNLYTDERFMTIREEMTSELLMHLAITWTRGPSFGRAEFGNAEFYRPSPGTGIS</sequence>
<dbReference type="Pfam" id="PF00884">
    <property type="entry name" value="Sulfatase"/>
    <property type="match status" value="1"/>
</dbReference>
<dbReference type="Proteomes" id="UP000517523">
    <property type="component" value="Unassembled WGS sequence"/>
</dbReference>
<organism evidence="4 5">
    <name type="scientific">Paenibacillus rhizosphaerae</name>
    <dbReference type="NCBI Taxonomy" id="297318"/>
    <lineage>
        <taxon>Bacteria</taxon>
        <taxon>Bacillati</taxon>
        <taxon>Bacillota</taxon>
        <taxon>Bacilli</taxon>
        <taxon>Bacillales</taxon>
        <taxon>Paenibacillaceae</taxon>
        <taxon>Paenibacillus</taxon>
    </lineage>
</organism>
<reference evidence="4 5" key="1">
    <citation type="submission" date="2020-08" db="EMBL/GenBank/DDBJ databases">
        <title>Genomic Encyclopedia of Type Strains, Phase III (KMG-III): the genomes of soil and plant-associated and newly described type strains.</title>
        <authorList>
            <person name="Whitman W."/>
        </authorList>
    </citation>
    <scope>NUCLEOTIDE SEQUENCE [LARGE SCALE GENOMIC DNA]</scope>
    <source>
        <strain evidence="4 5">CECT 5831</strain>
    </source>
</reference>
<dbReference type="PANTHER" id="PTHR45953">
    <property type="entry name" value="IDURONATE 2-SULFATASE"/>
    <property type="match status" value="1"/>
</dbReference>
<keyword evidence="1" id="KW-0479">Metal-binding</keyword>
<keyword evidence="2" id="KW-0378">Hydrolase</keyword>
<dbReference type="GO" id="GO:0046872">
    <property type="term" value="F:metal ion binding"/>
    <property type="evidence" value="ECO:0007669"/>
    <property type="project" value="UniProtKB-KW"/>
</dbReference>
<evidence type="ECO:0000313" key="4">
    <source>
        <dbReference type="EMBL" id="MBB3126534.1"/>
    </source>
</evidence>
<dbReference type="InterPro" id="IPR000917">
    <property type="entry name" value="Sulfatase_N"/>
</dbReference>
<dbReference type="InterPro" id="IPR017850">
    <property type="entry name" value="Alkaline_phosphatase_core_sf"/>
</dbReference>
<dbReference type="SUPFAM" id="SSF53649">
    <property type="entry name" value="Alkaline phosphatase-like"/>
    <property type="match status" value="1"/>
</dbReference>
<evidence type="ECO:0000259" key="3">
    <source>
        <dbReference type="Pfam" id="PF00884"/>
    </source>
</evidence>
<protein>
    <submittedName>
        <fullName evidence="4">Arylsulfatase A-like enzyme</fullName>
    </submittedName>
</protein>
<dbReference type="Gene3D" id="3.40.720.10">
    <property type="entry name" value="Alkaline Phosphatase, subunit A"/>
    <property type="match status" value="1"/>
</dbReference>
<evidence type="ECO:0000313" key="5">
    <source>
        <dbReference type="Proteomes" id="UP000517523"/>
    </source>
</evidence>
<dbReference type="RefSeq" id="WP_183579853.1">
    <property type="nucleotide sequence ID" value="NZ_JACHXJ010000001.1"/>
</dbReference>
<proteinExistence type="predicted"/>
<comment type="caution">
    <text evidence="4">The sequence shown here is derived from an EMBL/GenBank/DDBJ whole genome shotgun (WGS) entry which is preliminary data.</text>
</comment>
<name>A0A839TIK7_9BACL</name>
<accession>A0A839TIK7</accession>
<dbReference type="GO" id="GO:0008484">
    <property type="term" value="F:sulfuric ester hydrolase activity"/>
    <property type="evidence" value="ECO:0007669"/>
    <property type="project" value="TreeGrafter"/>
</dbReference>
<evidence type="ECO:0000256" key="2">
    <source>
        <dbReference type="ARBA" id="ARBA00022801"/>
    </source>
</evidence>
<gene>
    <name evidence="4" type="ORF">FHS19_001188</name>
</gene>
<dbReference type="AlphaFoldDB" id="A0A839TIK7"/>
<dbReference type="GO" id="GO:0005737">
    <property type="term" value="C:cytoplasm"/>
    <property type="evidence" value="ECO:0007669"/>
    <property type="project" value="TreeGrafter"/>
</dbReference>